<dbReference type="PROSITE" id="PS00216">
    <property type="entry name" value="SUGAR_TRANSPORT_1"/>
    <property type="match status" value="1"/>
</dbReference>
<evidence type="ECO:0000259" key="9">
    <source>
        <dbReference type="PROSITE" id="PS50850"/>
    </source>
</evidence>
<keyword evidence="6 8" id="KW-0472">Membrane</keyword>
<comment type="caution">
    <text evidence="10">The sequence shown here is derived from an EMBL/GenBank/DDBJ whole genome shotgun (WGS) entry which is preliminary data.</text>
</comment>
<feature type="transmembrane region" description="Helical" evidence="8">
    <location>
        <begin position="453"/>
        <end position="476"/>
    </location>
</feature>
<dbReference type="InterPro" id="IPR036259">
    <property type="entry name" value="MFS_trans_sf"/>
</dbReference>
<keyword evidence="11" id="KW-1185">Reference proteome</keyword>
<dbReference type="InterPro" id="IPR020846">
    <property type="entry name" value="MFS_dom"/>
</dbReference>
<feature type="transmembrane region" description="Helical" evidence="8">
    <location>
        <begin position="247"/>
        <end position="267"/>
    </location>
</feature>
<evidence type="ECO:0000256" key="3">
    <source>
        <dbReference type="ARBA" id="ARBA00022475"/>
    </source>
</evidence>
<proteinExistence type="predicted"/>
<evidence type="ECO:0000313" key="11">
    <source>
        <dbReference type="Proteomes" id="UP000321234"/>
    </source>
</evidence>
<dbReference type="SUPFAM" id="SSF103473">
    <property type="entry name" value="MFS general substrate transporter"/>
    <property type="match status" value="1"/>
</dbReference>
<gene>
    <name evidence="10" type="ORF">FMM08_05030</name>
</gene>
<dbReference type="EMBL" id="VKAC01000002">
    <property type="protein sequence ID" value="TXR57584.1"/>
    <property type="molecule type" value="Genomic_DNA"/>
</dbReference>
<feature type="transmembrane region" description="Helical" evidence="8">
    <location>
        <begin position="384"/>
        <end position="406"/>
    </location>
</feature>
<evidence type="ECO:0000256" key="4">
    <source>
        <dbReference type="ARBA" id="ARBA00022692"/>
    </source>
</evidence>
<organism evidence="10 11">
    <name type="scientific">Quadrisphaera setariae</name>
    <dbReference type="NCBI Taxonomy" id="2593304"/>
    <lineage>
        <taxon>Bacteria</taxon>
        <taxon>Bacillati</taxon>
        <taxon>Actinomycetota</taxon>
        <taxon>Actinomycetes</taxon>
        <taxon>Kineosporiales</taxon>
        <taxon>Kineosporiaceae</taxon>
        <taxon>Quadrisphaera</taxon>
    </lineage>
</organism>
<feature type="transmembrane region" description="Helical" evidence="8">
    <location>
        <begin position="68"/>
        <end position="87"/>
    </location>
</feature>
<dbReference type="PANTHER" id="PTHR42718">
    <property type="entry name" value="MAJOR FACILITATOR SUPERFAMILY MULTIDRUG TRANSPORTER MFSC"/>
    <property type="match status" value="1"/>
</dbReference>
<evidence type="ECO:0000256" key="8">
    <source>
        <dbReference type="SAM" id="Phobius"/>
    </source>
</evidence>
<feature type="transmembrane region" description="Helical" evidence="8">
    <location>
        <begin position="32"/>
        <end position="56"/>
    </location>
</feature>
<evidence type="ECO:0000256" key="1">
    <source>
        <dbReference type="ARBA" id="ARBA00004651"/>
    </source>
</evidence>
<keyword evidence="3" id="KW-1003">Cell membrane</keyword>
<dbReference type="PANTHER" id="PTHR42718:SF46">
    <property type="entry name" value="BLR6921 PROTEIN"/>
    <property type="match status" value="1"/>
</dbReference>
<name>A0A5C8ZJ04_9ACTN</name>
<evidence type="ECO:0000313" key="10">
    <source>
        <dbReference type="EMBL" id="TXR57584.1"/>
    </source>
</evidence>
<evidence type="ECO:0000256" key="2">
    <source>
        <dbReference type="ARBA" id="ARBA00022448"/>
    </source>
</evidence>
<dbReference type="GO" id="GO:0022857">
    <property type="term" value="F:transmembrane transporter activity"/>
    <property type="evidence" value="ECO:0007669"/>
    <property type="project" value="InterPro"/>
</dbReference>
<dbReference type="PROSITE" id="PS50850">
    <property type="entry name" value="MFS"/>
    <property type="match status" value="1"/>
</dbReference>
<accession>A0A5C8ZJ04</accession>
<feature type="transmembrane region" description="Helical" evidence="8">
    <location>
        <begin position="353"/>
        <end position="372"/>
    </location>
</feature>
<comment type="subcellular location">
    <subcellularLocation>
        <location evidence="1">Cell membrane</location>
        <topology evidence="1">Multi-pass membrane protein</topology>
    </subcellularLocation>
</comment>
<dbReference type="AlphaFoldDB" id="A0A5C8ZJ04"/>
<feature type="transmembrane region" description="Helical" evidence="8">
    <location>
        <begin position="321"/>
        <end position="341"/>
    </location>
</feature>
<feature type="transmembrane region" description="Helical" evidence="8">
    <location>
        <begin position="220"/>
        <end position="241"/>
    </location>
</feature>
<dbReference type="Pfam" id="PF07690">
    <property type="entry name" value="MFS_1"/>
    <property type="match status" value="1"/>
</dbReference>
<sequence>MPTSADPRVEPPAHPAPPAGGRRGPARGHATWVLVITSVTQLLVVLDGTIVGVALPHAQADLGLSDSARQWVVTAYALAFGALLLLGGRIADYAGRKRTFLAGLVGFGAASVWGGLAGTGVELVLARAGQGVFAALMAPAALAILTVTFPSGPERTRAFAVFGAVSGAGAAVGLVGGGVLTDLLSWRWCLLVNVPFVIAGVVAGALLLQESRAAGERRYDVPGAVTVTAGFGLLVYGLTAFEDSSRTALAVVLVVAGTALLALFVLVEHRSTNPLLPLRVVTDRVRAGALTVQALVGAVMVGALLYLTFHLQVVLQLSPLLAGLGTLPITIAISATVPQAARMLDRLGPRRQLVVGPLVGALGVGLLTQVSVGGSYWTQVLPGLLVFGVGMGLTLVPLQNVALLGVDARDSGAASAAVTAANQLGGSVGLAVLTTVYVAVAGTTGAPERLVDGYAVVFWGGAGLLVLAAVAAAVAVPKGTRVSGADAPVVHV</sequence>
<feature type="transmembrane region" description="Helical" evidence="8">
    <location>
        <begin position="159"/>
        <end position="179"/>
    </location>
</feature>
<dbReference type="Proteomes" id="UP000321234">
    <property type="component" value="Unassembled WGS sequence"/>
</dbReference>
<dbReference type="Gene3D" id="1.20.1720.10">
    <property type="entry name" value="Multidrug resistance protein D"/>
    <property type="match status" value="1"/>
</dbReference>
<protein>
    <submittedName>
        <fullName evidence="10">MFS transporter</fullName>
    </submittedName>
</protein>
<reference evidence="10 11" key="1">
    <citation type="submission" date="2019-07" db="EMBL/GenBank/DDBJ databases">
        <title>Quadrisphaera sp. strain DD2A genome sequencing and assembly.</title>
        <authorList>
            <person name="Kim I."/>
        </authorList>
    </citation>
    <scope>NUCLEOTIDE SEQUENCE [LARGE SCALE GENOMIC DNA]</scope>
    <source>
        <strain evidence="10 11">DD2A</strain>
    </source>
</reference>
<evidence type="ECO:0000256" key="7">
    <source>
        <dbReference type="SAM" id="MobiDB-lite"/>
    </source>
</evidence>
<dbReference type="RefSeq" id="WP_147925223.1">
    <property type="nucleotide sequence ID" value="NZ_VKAC01000002.1"/>
</dbReference>
<keyword evidence="5 8" id="KW-1133">Transmembrane helix</keyword>
<dbReference type="InterPro" id="IPR011701">
    <property type="entry name" value="MFS"/>
</dbReference>
<dbReference type="InterPro" id="IPR005829">
    <property type="entry name" value="Sugar_transporter_CS"/>
</dbReference>
<feature type="transmembrane region" description="Helical" evidence="8">
    <location>
        <begin position="185"/>
        <end position="208"/>
    </location>
</feature>
<dbReference type="CDD" id="cd17321">
    <property type="entry name" value="MFS_MMR_MDR_like"/>
    <property type="match status" value="1"/>
</dbReference>
<feature type="transmembrane region" description="Helical" evidence="8">
    <location>
        <begin position="128"/>
        <end position="147"/>
    </location>
</feature>
<dbReference type="GO" id="GO:0005886">
    <property type="term" value="C:plasma membrane"/>
    <property type="evidence" value="ECO:0007669"/>
    <property type="project" value="UniProtKB-SubCell"/>
</dbReference>
<dbReference type="Gene3D" id="1.20.1250.20">
    <property type="entry name" value="MFS general substrate transporter like domains"/>
    <property type="match status" value="1"/>
</dbReference>
<feature type="transmembrane region" description="Helical" evidence="8">
    <location>
        <begin position="287"/>
        <end position="309"/>
    </location>
</feature>
<feature type="domain" description="Major facilitator superfamily (MFS) profile" evidence="9">
    <location>
        <begin position="33"/>
        <end position="480"/>
    </location>
</feature>
<feature type="transmembrane region" description="Helical" evidence="8">
    <location>
        <begin position="418"/>
        <end position="441"/>
    </location>
</feature>
<keyword evidence="2" id="KW-0813">Transport</keyword>
<dbReference type="OrthoDB" id="4080117at2"/>
<feature type="transmembrane region" description="Helical" evidence="8">
    <location>
        <begin position="99"/>
        <end position="116"/>
    </location>
</feature>
<keyword evidence="4 8" id="KW-0812">Transmembrane</keyword>
<evidence type="ECO:0000256" key="5">
    <source>
        <dbReference type="ARBA" id="ARBA00022989"/>
    </source>
</evidence>
<feature type="region of interest" description="Disordered" evidence="7">
    <location>
        <begin position="1"/>
        <end position="25"/>
    </location>
</feature>
<evidence type="ECO:0000256" key="6">
    <source>
        <dbReference type="ARBA" id="ARBA00023136"/>
    </source>
</evidence>